<comment type="caution">
    <text evidence="2">The sequence shown here is derived from an EMBL/GenBank/DDBJ whole genome shotgun (WGS) entry which is preliminary data.</text>
</comment>
<evidence type="ECO:0000313" key="2">
    <source>
        <dbReference type="EMBL" id="ORY41354.1"/>
    </source>
</evidence>
<organism evidence="2 3">
    <name type="scientific">Rhizoclosmatium globosum</name>
    <dbReference type="NCBI Taxonomy" id="329046"/>
    <lineage>
        <taxon>Eukaryota</taxon>
        <taxon>Fungi</taxon>
        <taxon>Fungi incertae sedis</taxon>
        <taxon>Chytridiomycota</taxon>
        <taxon>Chytridiomycota incertae sedis</taxon>
        <taxon>Chytridiomycetes</taxon>
        <taxon>Chytridiales</taxon>
        <taxon>Chytriomycetaceae</taxon>
        <taxon>Rhizoclosmatium</taxon>
    </lineage>
</organism>
<feature type="compositionally biased region" description="Low complexity" evidence="1">
    <location>
        <begin position="128"/>
        <end position="161"/>
    </location>
</feature>
<keyword evidence="3" id="KW-1185">Reference proteome</keyword>
<feature type="compositionally biased region" description="Polar residues" evidence="1">
    <location>
        <begin position="162"/>
        <end position="175"/>
    </location>
</feature>
<accession>A0A1Y2C388</accession>
<gene>
    <name evidence="2" type="ORF">BCR33DRAFT_718964</name>
</gene>
<sequence length="240" mass="26211">MNDTEDTILLWLRTDDEDRVASDKTTLGKSRTASVLREFEESKSRSQSLSRTTGHHIPRSCTRNTSEATLMEVDVDSIFQTAFEQPQSSIPTNHAKLKNELSAPAIPILSNSSLFSNGQLQEHPIRTRTLSSTSSQQSSTIHSQSRIPTLSSNKKSMLNNSPTKIPSPSNNQKQNDAFIAPKPSALLDSSSKQNQNASPFPRRFKTASGASVSFVSRTSSTQSFDGLLGVSAVERRGGRS</sequence>
<dbReference type="Proteomes" id="UP000193642">
    <property type="component" value="Unassembled WGS sequence"/>
</dbReference>
<name>A0A1Y2C388_9FUNG</name>
<feature type="compositionally biased region" description="Polar residues" evidence="1">
    <location>
        <begin position="187"/>
        <end position="198"/>
    </location>
</feature>
<dbReference type="EMBL" id="MCGO01000032">
    <property type="protein sequence ID" value="ORY41354.1"/>
    <property type="molecule type" value="Genomic_DNA"/>
</dbReference>
<reference evidence="2 3" key="1">
    <citation type="submission" date="2016-07" db="EMBL/GenBank/DDBJ databases">
        <title>Pervasive Adenine N6-methylation of Active Genes in Fungi.</title>
        <authorList>
            <consortium name="DOE Joint Genome Institute"/>
            <person name="Mondo S.J."/>
            <person name="Dannebaum R.O."/>
            <person name="Kuo R.C."/>
            <person name="Labutti K."/>
            <person name="Haridas S."/>
            <person name="Kuo A."/>
            <person name="Salamov A."/>
            <person name="Ahrendt S.R."/>
            <person name="Lipzen A."/>
            <person name="Sullivan W."/>
            <person name="Andreopoulos W.B."/>
            <person name="Clum A."/>
            <person name="Lindquist E."/>
            <person name="Daum C."/>
            <person name="Ramamoorthy G.K."/>
            <person name="Gryganskyi A."/>
            <person name="Culley D."/>
            <person name="Magnuson J.K."/>
            <person name="James T.Y."/>
            <person name="O'Malley M.A."/>
            <person name="Stajich J.E."/>
            <person name="Spatafora J.W."/>
            <person name="Visel A."/>
            <person name="Grigoriev I.V."/>
        </authorList>
    </citation>
    <scope>NUCLEOTIDE SEQUENCE [LARGE SCALE GENOMIC DNA]</scope>
    <source>
        <strain evidence="2 3">JEL800</strain>
    </source>
</reference>
<evidence type="ECO:0000256" key="1">
    <source>
        <dbReference type="SAM" id="MobiDB-lite"/>
    </source>
</evidence>
<protein>
    <submittedName>
        <fullName evidence="2">Uncharacterized protein</fullName>
    </submittedName>
</protein>
<dbReference type="AlphaFoldDB" id="A0A1Y2C388"/>
<evidence type="ECO:0000313" key="3">
    <source>
        <dbReference type="Proteomes" id="UP000193642"/>
    </source>
</evidence>
<feature type="region of interest" description="Disordered" evidence="1">
    <location>
        <begin position="128"/>
        <end position="210"/>
    </location>
</feature>
<proteinExistence type="predicted"/>
<feature type="region of interest" description="Disordered" evidence="1">
    <location>
        <begin position="38"/>
        <end position="59"/>
    </location>
</feature>